<organism evidence="2 3">
    <name type="scientific">Methylibium petroleiphilum (strain ATCC BAA-1232 / LMG 22953 / PM1)</name>
    <dbReference type="NCBI Taxonomy" id="420662"/>
    <lineage>
        <taxon>Bacteria</taxon>
        <taxon>Pseudomonadati</taxon>
        <taxon>Pseudomonadota</taxon>
        <taxon>Betaproteobacteria</taxon>
        <taxon>Burkholderiales</taxon>
        <taxon>Sphaerotilaceae</taxon>
        <taxon>Methylibium</taxon>
    </lineage>
</organism>
<dbReference type="EMBL" id="CP000555">
    <property type="protein sequence ID" value="ABM93894.1"/>
    <property type="molecule type" value="Genomic_DNA"/>
</dbReference>
<dbReference type="HOGENOM" id="CLU_037990_7_4_4"/>
<dbReference type="GO" id="GO:0032259">
    <property type="term" value="P:methylation"/>
    <property type="evidence" value="ECO:0007669"/>
    <property type="project" value="UniProtKB-KW"/>
</dbReference>
<evidence type="ECO:0000313" key="3">
    <source>
        <dbReference type="Proteomes" id="UP000000366"/>
    </source>
</evidence>
<keyword evidence="2" id="KW-0489">Methyltransferase</keyword>
<dbReference type="KEGG" id="mpt:Mpe_A0932"/>
<dbReference type="RefSeq" id="WP_011828532.1">
    <property type="nucleotide sequence ID" value="NC_008825.1"/>
</dbReference>
<dbReference type="SUPFAM" id="SSF53335">
    <property type="entry name" value="S-adenosyl-L-methionine-dependent methyltransferases"/>
    <property type="match status" value="1"/>
</dbReference>
<sequence length="217" mass="23811">MSNFYNDHILPRAVDVICGLPSFESGRAELVPQASGRVLEIGMGTGRNLPYYRAAGLQCLCGVDPGLHALARRRAEAAGLEIQALPLSAERIPVDDRSFDCVVSTFTLCTIPDAAQALKEVYRVLVPGGRLLFLEHGAAPDASVRRWQDRLTPYWRPLAGGCHLNREMPGLIESAGFWIESLQRRYRPGPRWLTSLYSGVATRPRSPGPTDRGSSPD</sequence>
<dbReference type="InterPro" id="IPR013216">
    <property type="entry name" value="Methyltransf_11"/>
</dbReference>
<reference evidence="2 3" key="1">
    <citation type="journal article" date="2007" name="J. Bacteriol.">
        <title>Whole-genome analysis of the methyl tert-butyl ether-degrading beta-proteobacterium Methylibium petroleiphilum PM1.</title>
        <authorList>
            <person name="Kane S.R."/>
            <person name="Chakicherla A.Y."/>
            <person name="Chain P.S.G."/>
            <person name="Schmidt R."/>
            <person name="Shin M.W."/>
            <person name="Legler T.C."/>
            <person name="Scow K.M."/>
            <person name="Larimer F.W."/>
            <person name="Lucas S.M."/>
            <person name="Richardson P.M."/>
            <person name="Hristova K.R."/>
        </authorList>
    </citation>
    <scope>NUCLEOTIDE SEQUENCE [LARGE SCALE GENOMIC DNA]</scope>
    <source>
        <strain evidence="3">ATCC BAA-1232 / LMG 22953 / PM1</strain>
    </source>
</reference>
<dbReference type="PANTHER" id="PTHR45036">
    <property type="entry name" value="METHYLTRANSFERASE LIKE 7B"/>
    <property type="match status" value="1"/>
</dbReference>
<dbReference type="InterPro" id="IPR052356">
    <property type="entry name" value="Thiol_S-MT"/>
</dbReference>
<evidence type="ECO:0000259" key="1">
    <source>
        <dbReference type="Pfam" id="PF08241"/>
    </source>
</evidence>
<proteinExistence type="predicted"/>
<keyword evidence="2" id="KW-0808">Transferase</keyword>
<dbReference type="GO" id="GO:0008757">
    <property type="term" value="F:S-adenosylmethionine-dependent methyltransferase activity"/>
    <property type="evidence" value="ECO:0007669"/>
    <property type="project" value="InterPro"/>
</dbReference>
<feature type="domain" description="Methyltransferase type 11" evidence="1">
    <location>
        <begin position="39"/>
        <end position="133"/>
    </location>
</feature>
<evidence type="ECO:0000313" key="2">
    <source>
        <dbReference type="EMBL" id="ABM93894.1"/>
    </source>
</evidence>
<dbReference type="AlphaFoldDB" id="A2SEA5"/>
<dbReference type="InterPro" id="IPR029063">
    <property type="entry name" value="SAM-dependent_MTases_sf"/>
</dbReference>
<name>A2SEA5_METPP</name>
<dbReference type="Pfam" id="PF08241">
    <property type="entry name" value="Methyltransf_11"/>
    <property type="match status" value="1"/>
</dbReference>
<protein>
    <submittedName>
        <fullName evidence="2">Putative methyltransferase</fullName>
    </submittedName>
</protein>
<keyword evidence="3" id="KW-1185">Reference proteome</keyword>
<dbReference type="PANTHER" id="PTHR45036:SF1">
    <property type="entry name" value="METHYLTRANSFERASE LIKE 7A"/>
    <property type="match status" value="1"/>
</dbReference>
<dbReference type="STRING" id="420662.Mpe_A0932"/>
<gene>
    <name evidence="2" type="ordered locus">Mpe_A0932</name>
</gene>
<dbReference type="Gene3D" id="3.40.50.150">
    <property type="entry name" value="Vaccinia Virus protein VP39"/>
    <property type="match status" value="1"/>
</dbReference>
<dbReference type="CDD" id="cd02440">
    <property type="entry name" value="AdoMet_MTases"/>
    <property type="match status" value="1"/>
</dbReference>
<dbReference type="Proteomes" id="UP000000366">
    <property type="component" value="Chromosome"/>
</dbReference>
<dbReference type="eggNOG" id="COG2226">
    <property type="taxonomic scope" value="Bacteria"/>
</dbReference>
<accession>A2SEA5</accession>